<comment type="caution">
    <text evidence="9">The sequence shown here is derived from an EMBL/GenBank/DDBJ whole genome shotgun (WGS) entry which is preliminary data.</text>
</comment>
<evidence type="ECO:0000259" key="7">
    <source>
        <dbReference type="PROSITE" id="PS50261"/>
    </source>
</evidence>
<dbReference type="GO" id="GO:0007166">
    <property type="term" value="P:cell surface receptor signaling pathway"/>
    <property type="evidence" value="ECO:0007669"/>
    <property type="project" value="InterPro"/>
</dbReference>
<feature type="transmembrane region" description="Helical" evidence="6">
    <location>
        <begin position="1316"/>
        <end position="1338"/>
    </location>
</feature>
<dbReference type="InterPro" id="IPR046733">
    <property type="entry name" value="DUF6625"/>
</dbReference>
<evidence type="ECO:0000256" key="2">
    <source>
        <dbReference type="ARBA" id="ARBA00022692"/>
    </source>
</evidence>
<feature type="domain" description="G-protein coupled receptors family 1 profile" evidence="8">
    <location>
        <begin position="1168"/>
        <end position="1426"/>
    </location>
</feature>
<dbReference type="GO" id="GO:0007189">
    <property type="term" value="P:adenylate cyclase-activating G protein-coupled receptor signaling pathway"/>
    <property type="evidence" value="ECO:0007669"/>
    <property type="project" value="TreeGrafter"/>
</dbReference>
<organism evidence="9 10">
    <name type="scientific">Skeletonema marinoi</name>
    <dbReference type="NCBI Taxonomy" id="267567"/>
    <lineage>
        <taxon>Eukaryota</taxon>
        <taxon>Sar</taxon>
        <taxon>Stramenopiles</taxon>
        <taxon>Ochrophyta</taxon>
        <taxon>Bacillariophyta</taxon>
        <taxon>Coscinodiscophyceae</taxon>
        <taxon>Thalassiosirophycidae</taxon>
        <taxon>Thalassiosirales</taxon>
        <taxon>Skeletonemataceae</taxon>
        <taxon>Skeletonema</taxon>
        <taxon>Skeletonema marinoi-dohrnii complex</taxon>
    </lineage>
</organism>
<feature type="compositionally biased region" description="Acidic residues" evidence="5">
    <location>
        <begin position="892"/>
        <end position="909"/>
    </location>
</feature>
<gene>
    <name evidence="9" type="ORF">QTG54_013921</name>
</gene>
<feature type="region of interest" description="Disordered" evidence="5">
    <location>
        <begin position="1496"/>
        <end position="1520"/>
    </location>
</feature>
<feature type="transmembrane region" description="Helical" evidence="6">
    <location>
        <begin position="1377"/>
        <end position="1399"/>
    </location>
</feature>
<dbReference type="EMBL" id="JATAAI010000034">
    <property type="protein sequence ID" value="KAK1735307.1"/>
    <property type="molecule type" value="Genomic_DNA"/>
</dbReference>
<keyword evidence="9" id="KW-0675">Receptor</keyword>
<evidence type="ECO:0000313" key="9">
    <source>
        <dbReference type="EMBL" id="KAK1735307.1"/>
    </source>
</evidence>
<keyword evidence="4 6" id="KW-0472">Membrane</keyword>
<dbReference type="GO" id="GO:0005886">
    <property type="term" value="C:plasma membrane"/>
    <property type="evidence" value="ECO:0007669"/>
    <property type="project" value="TreeGrafter"/>
</dbReference>
<evidence type="ECO:0000256" key="6">
    <source>
        <dbReference type="SAM" id="Phobius"/>
    </source>
</evidence>
<evidence type="ECO:0000256" key="3">
    <source>
        <dbReference type="ARBA" id="ARBA00022989"/>
    </source>
</evidence>
<proteinExistence type="predicted"/>
<evidence type="ECO:0000259" key="8">
    <source>
        <dbReference type="PROSITE" id="PS50262"/>
    </source>
</evidence>
<dbReference type="GO" id="GO:0004930">
    <property type="term" value="F:G protein-coupled receptor activity"/>
    <property type="evidence" value="ECO:0007669"/>
    <property type="project" value="TreeGrafter"/>
</dbReference>
<dbReference type="Gene3D" id="1.20.1070.10">
    <property type="entry name" value="Rhodopsin 7-helix transmembrane proteins"/>
    <property type="match status" value="1"/>
</dbReference>
<feature type="compositionally biased region" description="Low complexity" evidence="5">
    <location>
        <begin position="6"/>
        <end position="20"/>
    </location>
</feature>
<evidence type="ECO:0000256" key="1">
    <source>
        <dbReference type="ARBA" id="ARBA00004141"/>
    </source>
</evidence>
<accession>A0AAD8XXJ3</accession>
<keyword evidence="3 6" id="KW-1133">Transmembrane helix</keyword>
<dbReference type="PROSITE" id="PS50262">
    <property type="entry name" value="G_PROTEIN_RECEP_F1_2"/>
    <property type="match status" value="1"/>
</dbReference>
<dbReference type="PANTHER" id="PTHR23112:SF0">
    <property type="entry name" value="TRANSMEMBRANE PROTEIN 116"/>
    <property type="match status" value="1"/>
</dbReference>
<feature type="region of interest" description="Disordered" evidence="5">
    <location>
        <begin position="1"/>
        <end position="23"/>
    </location>
</feature>
<dbReference type="InterPro" id="IPR017452">
    <property type="entry name" value="GPCR_Rhodpsn_7TM"/>
</dbReference>
<comment type="subcellular location">
    <subcellularLocation>
        <location evidence="1">Membrane</location>
        <topology evidence="1">Multi-pass membrane protein</topology>
    </subcellularLocation>
</comment>
<dbReference type="Pfam" id="PF05462">
    <property type="entry name" value="Dicty_CAR"/>
    <property type="match status" value="1"/>
</dbReference>
<evidence type="ECO:0000256" key="5">
    <source>
        <dbReference type="SAM" id="MobiDB-lite"/>
    </source>
</evidence>
<dbReference type="InterPro" id="IPR017981">
    <property type="entry name" value="GPCR_2-like_7TM"/>
</dbReference>
<dbReference type="Proteomes" id="UP001224775">
    <property type="component" value="Unassembled WGS sequence"/>
</dbReference>
<name>A0AAD8XXJ3_9STRA</name>
<evidence type="ECO:0000313" key="10">
    <source>
        <dbReference type="Proteomes" id="UP001224775"/>
    </source>
</evidence>
<feature type="transmembrane region" description="Helical" evidence="6">
    <location>
        <begin position="46"/>
        <end position="68"/>
    </location>
</feature>
<dbReference type="SUPFAM" id="SSF81321">
    <property type="entry name" value="Family A G protein-coupled receptor-like"/>
    <property type="match status" value="1"/>
</dbReference>
<dbReference type="PROSITE" id="PS50261">
    <property type="entry name" value="G_PROTEIN_RECEP_F2_4"/>
    <property type="match status" value="1"/>
</dbReference>
<evidence type="ECO:0000256" key="4">
    <source>
        <dbReference type="ARBA" id="ARBA00023136"/>
    </source>
</evidence>
<sequence>MHSSRRPSSGKMSSSRSNSSNAMRHKLRHVVNNILINLTQPRPSRALYVIISILSVGTLFLLFSALGAHVPSPNHANLGHDVAEMADGSHFYSGKKSLSAVDKSNHRMAVVIPYLPPSDGASPTFPPYFDLFAMSAAGSASHIDYLIFHCFIPPELLPDVGTLPSNVKLIDLNTDITSKENQCGLAKLFTRVTDQRQALETPLDKLIPTLSSQIIYYPYILVEYKPAFGHIFADYLTSYSHWGYSDIDVVFGDMTRWIDTDEWNDYDIVTYGFGDQDKLYLRGQFTFHKNDPKVINQLWRHCKYLSEMDIRYSEKNASERKFESAEGCYSQAVIMRKDIKVKWAVKAFSDVGEGSPVYTQGMYLSLGSAPSWTSSRSYVPKSVLYTAADVHSGKKLLDLSTNWFEDKTKYAIYNQKDMALQKYEGTKSQVQTYRTLYENGDKEAKDVKCMYWAPKDYQMDICTVEGTVSSDDVVTLENGVLYKQKFRLRKDVFPPGINSFPFFHFQEWKRVYRSTQLLMSQNARSAASPGLIVTKEGSLPLFNTESTSWRKQSKLGKPKIVSNDWMISDTGSTSSRQSSNKFCLKSSLKGYPKGATVCNVSASWMGARANDSSSSSTMVEGSATVNIIRSPAATTKLRGKKKGDSTIPSWWDDKLFDAVNGVTLSLTLQITSTDMKDDSVVKNLLSLADSNIYTWGTNQPSVLLIYLDASVEDGDILARTRELVKETFGTNDSETPQTAHLKGSVVTIVESEEPSISRKALMNMAAHAAPTRWIVTGLELERGLVLSKEASLHATREALVHTNMPGHVFVIPQFASTRDDTRANAGKEEDVFLTERHLFSSVGADLLPMIREKQTMSSNLEEFDCMKCSGSKLDAVEDKDDDESGLGGGESFGDDEEEEASPDEEEEDDGQQRRRLTELSSFEKSAEVQLEDLWWNLSVVQVYGTAGGFNSKVKTSLNTVSKAEDHIEVALLSLFDRSKEHEQYLRHFDKSPILMIDRNGPRKGMMTLDLAAEVEEFRGRKCYNLLRLAQLAVLGYNINVLPGVFAASYPKTRSAVCKKENTQRCDCELESEATIKQLLIDEVKRPGKIAVLMNELESKTQRSNDIQYKHSRRQHFSVFEDADKADPAICMLKKYQARIKTHYQSSFSWKQKWTAITPKPFAFISILSSTYIIQHVLKYRRRRSEVFHRLLLGLSLCDLFASTSFFMGTWPIPVGTKGVYLASGNKATCDAQGFFQQFFGVAPPLYNGSLAVYYFLIIRYGWKNGNPKLKVAEKLLHAVPLLYATITAVIGSALDMYRSSNLWCWVAGQYQVTRMIFLYGPVWLSFIVTSFCMIKIYCEVRAQEAKTKKYNSSVTSAGSDLNQRTDHSRRFANQAMFYVLSFWITWLFPTCTRVSQFITGGSSPFVFIALFTIFIPLQGFFNVLVYLRPKYLKFKKSHADKNMCQLILLGCGCSGEKAMRMTVFHISGRSSTANFSRFNGKSSVSKVEVESIEDIMEEDEDEPNEEPNEIDANQLNGEQA</sequence>
<feature type="transmembrane region" description="Helical" evidence="6">
    <location>
        <begin position="1245"/>
        <end position="1262"/>
    </location>
</feature>
<keyword evidence="10" id="KW-1185">Reference proteome</keyword>
<feature type="region of interest" description="Disordered" evidence="5">
    <location>
        <begin position="874"/>
        <end position="914"/>
    </location>
</feature>
<feature type="transmembrane region" description="Helical" evidence="6">
    <location>
        <begin position="1405"/>
        <end position="1427"/>
    </location>
</feature>
<feature type="transmembrane region" description="Helical" evidence="6">
    <location>
        <begin position="1274"/>
        <end position="1296"/>
    </location>
</feature>
<dbReference type="Pfam" id="PF20330">
    <property type="entry name" value="DUF6625"/>
    <property type="match status" value="1"/>
</dbReference>
<protein>
    <submittedName>
        <fullName evidence="9">G protein-coupled receptor family protein</fullName>
    </submittedName>
</protein>
<feature type="domain" description="G-protein coupled receptors family 2 profile 2" evidence="7">
    <location>
        <begin position="1154"/>
        <end position="1430"/>
    </location>
</feature>
<keyword evidence="2 6" id="KW-0812">Transmembrane</keyword>
<feature type="transmembrane region" description="Helical" evidence="6">
    <location>
        <begin position="1189"/>
        <end position="1212"/>
    </location>
</feature>
<feature type="transmembrane region" description="Helical" evidence="6">
    <location>
        <begin position="1160"/>
        <end position="1177"/>
    </location>
</feature>
<feature type="compositionally biased region" description="Acidic residues" evidence="5">
    <location>
        <begin position="1496"/>
        <end position="1509"/>
    </location>
</feature>
<dbReference type="PANTHER" id="PTHR23112">
    <property type="entry name" value="G PROTEIN-COUPLED RECEPTOR 157-RELATED"/>
    <property type="match status" value="1"/>
</dbReference>
<reference evidence="9" key="1">
    <citation type="submission" date="2023-06" db="EMBL/GenBank/DDBJ databases">
        <title>Survivors Of The Sea: Transcriptome response of Skeletonema marinoi to long-term dormancy.</title>
        <authorList>
            <person name="Pinder M.I.M."/>
            <person name="Kourtchenko O."/>
            <person name="Robertson E.K."/>
            <person name="Larsson T."/>
            <person name="Maumus F."/>
            <person name="Osuna-Cruz C.M."/>
            <person name="Vancaester E."/>
            <person name="Stenow R."/>
            <person name="Vandepoele K."/>
            <person name="Ploug H."/>
            <person name="Bruchert V."/>
            <person name="Godhe A."/>
            <person name="Topel M."/>
        </authorList>
    </citation>
    <scope>NUCLEOTIDE SEQUENCE</scope>
    <source>
        <strain evidence="9">R05AC</strain>
    </source>
</reference>